<protein>
    <submittedName>
        <fullName evidence="3">Uncharacterized protein</fullName>
    </submittedName>
</protein>
<keyword evidence="4" id="KW-1185">Reference proteome</keyword>
<dbReference type="EMBL" id="BTSY01000002">
    <property type="protein sequence ID" value="GMT15685.1"/>
    <property type="molecule type" value="Genomic_DNA"/>
</dbReference>
<evidence type="ECO:0000256" key="1">
    <source>
        <dbReference type="SAM" id="MobiDB-lite"/>
    </source>
</evidence>
<evidence type="ECO:0000313" key="4">
    <source>
        <dbReference type="Proteomes" id="UP001432322"/>
    </source>
</evidence>
<gene>
    <name evidence="3" type="ORF">PFISCL1PPCAC_28700</name>
    <name evidence="2" type="ORF">PFISCL1PPCAC_6982</name>
</gene>
<feature type="region of interest" description="Disordered" evidence="1">
    <location>
        <begin position="19"/>
        <end position="59"/>
    </location>
</feature>
<evidence type="ECO:0000313" key="3">
    <source>
        <dbReference type="EMBL" id="GMT37403.1"/>
    </source>
</evidence>
<reference evidence="3" key="1">
    <citation type="submission" date="2023-10" db="EMBL/GenBank/DDBJ databases">
        <title>Genome assembly of Pristionchus species.</title>
        <authorList>
            <person name="Yoshida K."/>
            <person name="Sommer R.J."/>
        </authorList>
    </citation>
    <scope>NUCLEOTIDE SEQUENCE</scope>
    <source>
        <strain evidence="3">RS5133</strain>
    </source>
</reference>
<organism evidence="3 4">
    <name type="scientific">Pristionchus fissidentatus</name>
    <dbReference type="NCBI Taxonomy" id="1538716"/>
    <lineage>
        <taxon>Eukaryota</taxon>
        <taxon>Metazoa</taxon>
        <taxon>Ecdysozoa</taxon>
        <taxon>Nematoda</taxon>
        <taxon>Chromadorea</taxon>
        <taxon>Rhabditida</taxon>
        <taxon>Rhabditina</taxon>
        <taxon>Diplogasteromorpha</taxon>
        <taxon>Diplogasteroidea</taxon>
        <taxon>Neodiplogasteridae</taxon>
        <taxon>Pristionchus</taxon>
    </lineage>
</organism>
<comment type="caution">
    <text evidence="3">The sequence shown here is derived from an EMBL/GenBank/DDBJ whole genome shotgun (WGS) entry which is preliminary data.</text>
</comment>
<name>A0AAV5X2J8_9BILA</name>
<feature type="compositionally biased region" description="Basic and acidic residues" evidence="1">
    <location>
        <begin position="39"/>
        <end position="48"/>
    </location>
</feature>
<feature type="non-terminal residue" evidence="3">
    <location>
        <position position="1"/>
    </location>
</feature>
<evidence type="ECO:0000313" key="2">
    <source>
        <dbReference type="EMBL" id="GMT15685.1"/>
    </source>
</evidence>
<accession>A0AAV5X2J8</accession>
<dbReference type="EMBL" id="BTSY01000124">
    <property type="protein sequence ID" value="GMT37403.1"/>
    <property type="molecule type" value="Genomic_DNA"/>
</dbReference>
<dbReference type="AlphaFoldDB" id="A0AAV5X2J8"/>
<dbReference type="Proteomes" id="UP001432322">
    <property type="component" value="Unassembled WGS sequence"/>
</dbReference>
<sequence length="81" mass="8866">SLQWTSVDCSFSSVSCYSSRREQSMKRRGPCSPMVRLRTPREPAESRSDAPSAPGTATCRSSAWLAPTIAASRSTRPLFGR</sequence>
<proteinExistence type="predicted"/>